<organism evidence="1 2">
    <name type="scientific">Acidithiobacillus caldus</name>
    <dbReference type="NCBI Taxonomy" id="33059"/>
    <lineage>
        <taxon>Bacteria</taxon>
        <taxon>Pseudomonadati</taxon>
        <taxon>Pseudomonadota</taxon>
        <taxon>Acidithiobacillia</taxon>
        <taxon>Acidithiobacillales</taxon>
        <taxon>Acidithiobacillaceae</taxon>
        <taxon>Acidithiobacillus</taxon>
    </lineage>
</organism>
<sequence length="298" mass="33918">MGVGVFSEDFAGFGETFIIDRINILSRSNYYAILEYEEIPKPDVEAIKKIAEWLEVENLPSLAPAFQLVLEKAPLEGIQDAFRDASRPIVGSPRRPSLALVNGSVQFKALSLTIPVQDSSRLEALRDVRDYQQWCQDCDDDLREIIQEEIISPLVDLTDGVIQDSPDYDFNMSVLALLGRGHNLEITFREWEAYHWVVGVAVTPHLRDTLNDLRHASLNERRIFAADYAQGPATLEKNLQIGVQRLLRYLRLQFKSLGFDVQYKTSGHTTCSYTFPKRLHAAQDRAFEQFLAWTKKAA</sequence>
<name>A0A1E7YNG2_9PROT</name>
<dbReference type="EMBL" id="LZYE01000144">
    <property type="protein sequence ID" value="OFC36611.1"/>
    <property type="molecule type" value="Genomic_DNA"/>
</dbReference>
<evidence type="ECO:0000313" key="2">
    <source>
        <dbReference type="Proteomes" id="UP000175616"/>
    </source>
</evidence>
<accession>A0A1E7YNG2</accession>
<proteinExistence type="predicted"/>
<reference evidence="1 2" key="1">
    <citation type="submission" date="2016-06" db="EMBL/GenBank/DDBJ databases">
        <title>Gene turnover analysis identifies the evolutionary adaptation of the extremophile Acidithiobacillus caldus.</title>
        <authorList>
            <person name="Zhang X."/>
        </authorList>
    </citation>
    <scope>NUCLEOTIDE SEQUENCE [LARGE SCALE GENOMIC DNA]</scope>
    <source>
        <strain evidence="1 2">DX</strain>
    </source>
</reference>
<dbReference type="AlphaFoldDB" id="A0A1E7YNG2"/>
<protein>
    <submittedName>
        <fullName evidence="1">Uncharacterized protein</fullName>
    </submittedName>
</protein>
<gene>
    <name evidence="1" type="ORF">BAE27_05960</name>
</gene>
<evidence type="ECO:0000313" key="1">
    <source>
        <dbReference type="EMBL" id="OFC36611.1"/>
    </source>
</evidence>
<dbReference type="RefSeq" id="WP_070113830.1">
    <property type="nucleotide sequence ID" value="NZ_LZYE01000144.1"/>
</dbReference>
<dbReference type="Proteomes" id="UP000175616">
    <property type="component" value="Unassembled WGS sequence"/>
</dbReference>
<comment type="caution">
    <text evidence="1">The sequence shown here is derived from an EMBL/GenBank/DDBJ whole genome shotgun (WGS) entry which is preliminary data.</text>
</comment>